<evidence type="ECO:0000313" key="3">
    <source>
        <dbReference type="Proteomes" id="UP001437460"/>
    </source>
</evidence>
<dbReference type="Gene3D" id="3.30.700.10">
    <property type="entry name" value="Glycoprotein, Type 4 Pilin"/>
    <property type="match status" value="1"/>
</dbReference>
<protein>
    <submittedName>
        <fullName evidence="2">Type II secretion system protein</fullName>
    </submittedName>
</protein>
<organism evidence="2 3">
    <name type="scientific">Ventrimonas faecis</name>
    <dbReference type="NCBI Taxonomy" id="3133170"/>
    <lineage>
        <taxon>Bacteria</taxon>
        <taxon>Bacillati</taxon>
        <taxon>Bacillota</taxon>
        <taxon>Clostridia</taxon>
        <taxon>Lachnospirales</taxon>
        <taxon>Lachnospiraceae</taxon>
        <taxon>Ventrimonas</taxon>
    </lineage>
</organism>
<keyword evidence="1" id="KW-1133">Transmembrane helix</keyword>
<comment type="caution">
    <text evidence="2">The sequence shown here is derived from an EMBL/GenBank/DDBJ whole genome shotgun (WGS) entry which is preliminary data.</text>
</comment>
<dbReference type="Pfam" id="PF07963">
    <property type="entry name" value="N_methyl"/>
    <property type="match status" value="1"/>
</dbReference>
<evidence type="ECO:0000313" key="2">
    <source>
        <dbReference type="EMBL" id="MEQ2562782.1"/>
    </source>
</evidence>
<dbReference type="InterPro" id="IPR012902">
    <property type="entry name" value="N_methyl_site"/>
</dbReference>
<keyword evidence="3" id="KW-1185">Reference proteome</keyword>
<dbReference type="RefSeq" id="WP_349229018.1">
    <property type="nucleotide sequence ID" value="NZ_JBBMFJ010000010.1"/>
</dbReference>
<keyword evidence="1" id="KW-0812">Transmembrane</keyword>
<keyword evidence="1" id="KW-0472">Membrane</keyword>
<sequence>MNDTAIRQKKRKGGFTLAEFLVVIAIIMILAGVSFVAAIRYQSRLRRLEMDQTAKEIFLAAQNQLSLSMAEGTFERLLDQAGESGAEEKLGILFQAEGQDGIYCVLYQPGEAERCGEIRNRLLPFGSIDETVRTDGSYLIFYEPGNGAVRAVWYSDRYVFVEGDIESTLLSEAAADPEKREHYTGMNDAFAGHGQPVGYYGGDSAKNPSIDPDSALETPDLTIVNAGMLYAYVGDPNMGKTVGNSSSYQIRLYLEGLSSGAKGWINLRNSGSRVQAQLLSGGYRVILDDLTTENQHFADLNKVGSIVNFEDTRRLIPGEDIRLYVQAFLDGKAGSTVTSASRQENSLFEGKRTDKVLIGNIRHLENLDYRISGFNPVSDGSELGLEPQTGGDGTAQYMALQQKPVSWPDFCSSIKELSGNDTPSVYYRENGKKTGAGFFAPVEPQFALHYNGNSYSIANIPVKTTGSQSGGVFGTVKKDLTVSRLTIAGADITSAASGGALIGAGSGTDLNITVDNVMIQYPMVLSVTRKQATDTKEVDAGAVIGDFSGKALTITKTMAANTWRSGFSAQDDQSTAADLPAETEKTYRIRSVYGIAGGLIGAVNQGSVQISDSAAAVYVDAQDYAGGLIGAARGTRPVDIDNCYVGGHTANGKFLTDPLPGTNTTDAYDQVQGRFNIVSRDSYAGGLAALLPDSSTISHTYVAASVYGRHYGDVAVPTEGTDGKLTIPEAGDDQKRAAFVALSISPASAILPGAAADQEQYSYCYTAAIVNGQKAVVYPESLKSFFGKELTEANKAYPYDKTLGAVYPMPTVFRLNKQDPSASTAGLPGLSTVHVGDWQEFKEEEPQPTTDGPHNGNRLWVDYPLEITGTDVKYLTFAVTGKISGKTMYYVVRTDASGSTYYFTNSGDLSGNLTFKSIDPKVNNENGKRIERIVGEDGKVTIRLYLDDLSYPASSYQNLWDNGLSGDDTQTLVAGEDVDIRRYEEIRTWTEDDVPITCNSLFASVDNNNGVYTAHITNARHLVNLNLCTNMKTSNRRYIPITYAVQDADILWQEDPELQNDEVEDPYCKEISEAYGEVKLYMGKSPQAENSSFWPIGNTDMVSYEGNGHVISKLLVKGLTWGNEGAGLFQKSPHLTISNLNLKDPDMESSQGAAAVIANACVSQWGNVSTGEYLHLKNVHVYGDDMSIRSNSNSGGIAALVDVHDFTMENVSVYGRNALAGGMMNGGYGATGGLVGSLKADSTMQITNCMFSGYVDGTKKQKPTGGLIGDLELSGYSGTDLNKVAIWNSYVAGRNHAYQGTESSVFNDSQINVAGDGYVGGLIGLGNGPLRIVNSFSMAGVRAAGTATGGLIGCHQNAAGLELMQSYFGGTIKKMPVSWRTGILIGQTTEGWNETGGAFPGIIQDCAYIWRSEFGTMQAVGSAWPDADAAKCIPGEASMEAILRYATEAEPATYPYDTALTGSYPYKIWTTENSVKTYRGDWITQ</sequence>
<dbReference type="InterPro" id="IPR045584">
    <property type="entry name" value="Pilin-like"/>
</dbReference>
<accession>A0ABV1HKF2</accession>
<dbReference type="Proteomes" id="UP001437460">
    <property type="component" value="Unassembled WGS sequence"/>
</dbReference>
<feature type="transmembrane region" description="Helical" evidence="1">
    <location>
        <begin position="20"/>
        <end position="41"/>
    </location>
</feature>
<gene>
    <name evidence="2" type="ORF">WMO41_06355</name>
</gene>
<proteinExistence type="predicted"/>
<name>A0ABV1HKF2_9FIRM</name>
<dbReference type="Gene3D" id="2.160.20.110">
    <property type="match status" value="2"/>
</dbReference>
<reference evidence="2 3" key="1">
    <citation type="submission" date="2024-03" db="EMBL/GenBank/DDBJ databases">
        <title>Human intestinal bacterial collection.</title>
        <authorList>
            <person name="Pauvert C."/>
            <person name="Hitch T.C.A."/>
            <person name="Clavel T."/>
        </authorList>
    </citation>
    <scope>NUCLEOTIDE SEQUENCE [LARGE SCALE GENOMIC DNA]</scope>
    <source>
        <strain evidence="2 3">CLA-AP-H27</strain>
    </source>
</reference>
<dbReference type="SUPFAM" id="SSF54523">
    <property type="entry name" value="Pili subunits"/>
    <property type="match status" value="1"/>
</dbReference>
<evidence type="ECO:0000256" key="1">
    <source>
        <dbReference type="SAM" id="Phobius"/>
    </source>
</evidence>
<dbReference type="EMBL" id="JBBMFJ010000010">
    <property type="protein sequence ID" value="MEQ2562782.1"/>
    <property type="molecule type" value="Genomic_DNA"/>
</dbReference>